<evidence type="ECO:0000313" key="1">
    <source>
        <dbReference type="EMBL" id="KAK9200662.1"/>
    </source>
</evidence>
<comment type="caution">
    <text evidence="1">The sequence shown here is derived from an EMBL/GenBank/DDBJ whole genome shotgun (WGS) entry which is preliminary data.</text>
</comment>
<sequence length="195" mass="22027">MDIEAVMGGKMVNVAHVIPEQYTLKKLWEDVKDVCFDLSVREAKEVRYEVLLPWEILNMSLKTDLDLQDAFKKLRNKHYSWAMFVIKTELVSKSVLRVQNQKKKTPFDKFSVTQYAEPEVDWSDFAVENEFTLPDLNAETSNAGVGVNIDGLDSGDSDEEFDYVNEDKIKESHLGSTATAGSVNLSQNSVHGNGM</sequence>
<evidence type="ECO:0000313" key="2">
    <source>
        <dbReference type="Proteomes" id="UP001428341"/>
    </source>
</evidence>
<dbReference type="Proteomes" id="UP001428341">
    <property type="component" value="Unassembled WGS sequence"/>
</dbReference>
<organism evidence="1 2">
    <name type="scientific">Citrus x changshan-huyou</name>
    <dbReference type="NCBI Taxonomy" id="2935761"/>
    <lineage>
        <taxon>Eukaryota</taxon>
        <taxon>Viridiplantae</taxon>
        <taxon>Streptophyta</taxon>
        <taxon>Embryophyta</taxon>
        <taxon>Tracheophyta</taxon>
        <taxon>Spermatophyta</taxon>
        <taxon>Magnoliopsida</taxon>
        <taxon>eudicotyledons</taxon>
        <taxon>Gunneridae</taxon>
        <taxon>Pentapetalae</taxon>
        <taxon>rosids</taxon>
        <taxon>malvids</taxon>
        <taxon>Sapindales</taxon>
        <taxon>Rutaceae</taxon>
        <taxon>Aurantioideae</taxon>
        <taxon>Citrus</taxon>
    </lineage>
</organism>
<dbReference type="EMBL" id="JBCGBO010000005">
    <property type="protein sequence ID" value="KAK9200662.1"/>
    <property type="molecule type" value="Genomic_DNA"/>
</dbReference>
<dbReference type="AlphaFoldDB" id="A0AAP0QRG4"/>
<proteinExistence type="predicted"/>
<reference evidence="1 2" key="1">
    <citation type="submission" date="2024-05" db="EMBL/GenBank/DDBJ databases">
        <title>Haplotype-resolved chromosome-level genome assembly of Huyou (Citrus changshanensis).</title>
        <authorList>
            <person name="Miao C."/>
            <person name="Chen W."/>
            <person name="Wu Y."/>
            <person name="Wang L."/>
            <person name="Zhao S."/>
            <person name="Grierson D."/>
            <person name="Xu C."/>
            <person name="Chen K."/>
        </authorList>
    </citation>
    <scope>NUCLEOTIDE SEQUENCE [LARGE SCALE GENOMIC DNA]</scope>
    <source>
        <strain evidence="1">01-14</strain>
        <tissue evidence="1">Leaf</tissue>
    </source>
</reference>
<gene>
    <name evidence="1" type="ORF">WN944_015860</name>
</gene>
<name>A0AAP0QRG4_9ROSI</name>
<protein>
    <submittedName>
        <fullName evidence="1">Uncharacterized protein</fullName>
    </submittedName>
</protein>
<accession>A0AAP0QRG4</accession>
<keyword evidence="2" id="KW-1185">Reference proteome</keyword>